<dbReference type="Proteomes" id="UP001501757">
    <property type="component" value="Unassembled WGS sequence"/>
</dbReference>
<comment type="caution">
    <text evidence="1">The sequence shown here is derived from an EMBL/GenBank/DDBJ whole genome shotgun (WGS) entry which is preliminary data.</text>
</comment>
<dbReference type="RefSeq" id="WP_343847148.1">
    <property type="nucleotide sequence ID" value="NZ_BAAAEI010000023.1"/>
</dbReference>
<organism evidence="1 2">
    <name type="scientific">Bowmanella denitrificans</name>
    <dbReference type="NCBI Taxonomy" id="366582"/>
    <lineage>
        <taxon>Bacteria</taxon>
        <taxon>Pseudomonadati</taxon>
        <taxon>Pseudomonadota</taxon>
        <taxon>Gammaproteobacteria</taxon>
        <taxon>Alteromonadales</taxon>
        <taxon>Alteromonadaceae</taxon>
        <taxon>Bowmanella</taxon>
    </lineage>
</organism>
<accession>A0ABN0XRG0</accession>
<proteinExistence type="predicted"/>
<reference evidence="1 2" key="1">
    <citation type="journal article" date="2019" name="Int. J. Syst. Evol. Microbiol.">
        <title>The Global Catalogue of Microorganisms (GCM) 10K type strain sequencing project: providing services to taxonomists for standard genome sequencing and annotation.</title>
        <authorList>
            <consortium name="The Broad Institute Genomics Platform"/>
            <consortium name="The Broad Institute Genome Sequencing Center for Infectious Disease"/>
            <person name="Wu L."/>
            <person name="Ma J."/>
        </authorList>
    </citation>
    <scope>NUCLEOTIDE SEQUENCE [LARGE SCALE GENOMIC DNA]</scope>
    <source>
        <strain evidence="1 2">JCM 13378</strain>
    </source>
</reference>
<gene>
    <name evidence="1" type="ORF">GCM10009092_39000</name>
</gene>
<sequence length="57" mass="6474">MFANLLKKKPVEHSSRLSDFVRNADSAEKKKVYSRVIDRAIASQNAVIELAKTNQTR</sequence>
<dbReference type="EMBL" id="BAAAEI010000023">
    <property type="protein sequence ID" value="GAA0370868.1"/>
    <property type="molecule type" value="Genomic_DNA"/>
</dbReference>
<evidence type="ECO:0000313" key="2">
    <source>
        <dbReference type="Proteomes" id="UP001501757"/>
    </source>
</evidence>
<name>A0ABN0XRG0_9ALTE</name>
<evidence type="ECO:0000313" key="1">
    <source>
        <dbReference type="EMBL" id="GAA0370868.1"/>
    </source>
</evidence>
<keyword evidence="2" id="KW-1185">Reference proteome</keyword>
<protein>
    <submittedName>
        <fullName evidence="1">Uncharacterized protein</fullName>
    </submittedName>
</protein>